<sequence>MRTLPHRINMLELHQKSSEVRLGKKREKQSAVLLQVSYLMSRLKQDRWNNWGSLKNKHAEIDSREVDQAHYRATDLLPCPVLDPMMLT</sequence>
<evidence type="ECO:0000313" key="2">
    <source>
        <dbReference type="Proteomes" id="UP001066276"/>
    </source>
</evidence>
<proteinExistence type="predicted"/>
<comment type="caution">
    <text evidence="1">The sequence shown here is derived from an EMBL/GenBank/DDBJ whole genome shotgun (WGS) entry which is preliminary data.</text>
</comment>
<organism evidence="1 2">
    <name type="scientific">Pleurodeles waltl</name>
    <name type="common">Iberian ribbed newt</name>
    <dbReference type="NCBI Taxonomy" id="8319"/>
    <lineage>
        <taxon>Eukaryota</taxon>
        <taxon>Metazoa</taxon>
        <taxon>Chordata</taxon>
        <taxon>Craniata</taxon>
        <taxon>Vertebrata</taxon>
        <taxon>Euteleostomi</taxon>
        <taxon>Amphibia</taxon>
        <taxon>Batrachia</taxon>
        <taxon>Caudata</taxon>
        <taxon>Salamandroidea</taxon>
        <taxon>Salamandridae</taxon>
        <taxon>Pleurodelinae</taxon>
        <taxon>Pleurodeles</taxon>
    </lineage>
</organism>
<accession>A0AAV7LMU9</accession>
<dbReference type="Proteomes" id="UP001066276">
    <property type="component" value="Chromosome 11"/>
</dbReference>
<protein>
    <submittedName>
        <fullName evidence="1">Uncharacterized protein</fullName>
    </submittedName>
</protein>
<dbReference type="AlphaFoldDB" id="A0AAV7LMU9"/>
<dbReference type="EMBL" id="JANPWB010000015">
    <property type="protein sequence ID" value="KAJ1092877.1"/>
    <property type="molecule type" value="Genomic_DNA"/>
</dbReference>
<evidence type="ECO:0000313" key="1">
    <source>
        <dbReference type="EMBL" id="KAJ1092877.1"/>
    </source>
</evidence>
<keyword evidence="2" id="KW-1185">Reference proteome</keyword>
<reference evidence="1" key="1">
    <citation type="journal article" date="2022" name="bioRxiv">
        <title>Sequencing and chromosome-scale assembly of the giantPleurodeles waltlgenome.</title>
        <authorList>
            <person name="Brown T."/>
            <person name="Elewa A."/>
            <person name="Iarovenko S."/>
            <person name="Subramanian E."/>
            <person name="Araus A.J."/>
            <person name="Petzold A."/>
            <person name="Susuki M."/>
            <person name="Suzuki K.-i.T."/>
            <person name="Hayashi T."/>
            <person name="Toyoda A."/>
            <person name="Oliveira C."/>
            <person name="Osipova E."/>
            <person name="Leigh N.D."/>
            <person name="Simon A."/>
            <person name="Yun M.H."/>
        </authorList>
    </citation>
    <scope>NUCLEOTIDE SEQUENCE</scope>
    <source>
        <strain evidence="1">20211129_DDA</strain>
        <tissue evidence="1">Liver</tissue>
    </source>
</reference>
<name>A0AAV7LMU9_PLEWA</name>
<gene>
    <name evidence="1" type="ORF">NDU88_005987</name>
</gene>